<evidence type="ECO:0000256" key="1">
    <source>
        <dbReference type="SAM" id="MobiDB-lite"/>
    </source>
</evidence>
<dbReference type="RefSeq" id="XP_013427319.1">
    <property type="nucleotide sequence ID" value="XM_013571865.1"/>
</dbReference>
<name>A0A074WNE1_9PEZI</name>
<dbReference type="Proteomes" id="UP000027730">
    <property type="component" value="Unassembled WGS sequence"/>
</dbReference>
<proteinExistence type="predicted"/>
<dbReference type="STRING" id="1043004.A0A074WNE1"/>
<dbReference type="PANTHER" id="PTHR38703">
    <property type="entry name" value="CHROMOSOME 8, WHOLE GENOME SHOTGUN SEQUENCE"/>
    <property type="match status" value="1"/>
</dbReference>
<dbReference type="HOGENOM" id="CLU_096540_0_0_1"/>
<reference evidence="2 3" key="1">
    <citation type="journal article" date="2014" name="BMC Genomics">
        <title>Genome sequencing of four Aureobasidium pullulans varieties: biotechnological potential, stress tolerance, and description of new species.</title>
        <authorList>
            <person name="Gostin Ar C."/>
            <person name="Ohm R.A."/>
            <person name="Kogej T."/>
            <person name="Sonjak S."/>
            <person name="Turk M."/>
            <person name="Zajc J."/>
            <person name="Zalar P."/>
            <person name="Grube M."/>
            <person name="Sun H."/>
            <person name="Han J."/>
            <person name="Sharma A."/>
            <person name="Chiniquy J."/>
            <person name="Ngan C.Y."/>
            <person name="Lipzen A."/>
            <person name="Barry K."/>
            <person name="Grigoriev I.V."/>
            <person name="Gunde-Cimerman N."/>
        </authorList>
    </citation>
    <scope>NUCLEOTIDE SEQUENCE [LARGE SCALE GENOMIC DNA]</scope>
    <source>
        <strain evidence="2 3">CBS 147.97</strain>
    </source>
</reference>
<gene>
    <name evidence="2" type="ORF">M436DRAFT_73228</name>
</gene>
<protein>
    <recommendedName>
        <fullName evidence="4">Allergen</fullName>
    </recommendedName>
</protein>
<dbReference type="EMBL" id="KL584710">
    <property type="protein sequence ID" value="KEQ73099.1"/>
    <property type="molecule type" value="Genomic_DNA"/>
</dbReference>
<evidence type="ECO:0000313" key="3">
    <source>
        <dbReference type="Proteomes" id="UP000027730"/>
    </source>
</evidence>
<accession>A0A074WNE1</accession>
<dbReference type="OrthoDB" id="2118965at2759"/>
<feature type="compositionally biased region" description="Basic and acidic residues" evidence="1">
    <location>
        <begin position="156"/>
        <end position="170"/>
    </location>
</feature>
<dbReference type="AlphaFoldDB" id="A0A074WNE1"/>
<keyword evidence="3" id="KW-1185">Reference proteome</keyword>
<organism evidence="2 3">
    <name type="scientific">Aureobasidium namibiae CBS 147.97</name>
    <dbReference type="NCBI Taxonomy" id="1043004"/>
    <lineage>
        <taxon>Eukaryota</taxon>
        <taxon>Fungi</taxon>
        <taxon>Dikarya</taxon>
        <taxon>Ascomycota</taxon>
        <taxon>Pezizomycotina</taxon>
        <taxon>Dothideomycetes</taxon>
        <taxon>Dothideomycetidae</taxon>
        <taxon>Dothideales</taxon>
        <taxon>Saccotheciaceae</taxon>
        <taxon>Aureobasidium</taxon>
    </lineage>
</organism>
<evidence type="ECO:0000313" key="2">
    <source>
        <dbReference type="EMBL" id="KEQ73099.1"/>
    </source>
</evidence>
<sequence>MDAAASAVSKLLAGAGEHFHAAKTEETKTNEVKTEQVSTEQVKAPQVEVASKTEEVAPVVDTAATGEKDTTVEQTIAPAVEHEHTKVEHETREQKVVDREVHQDHYHTTVQPLQDRQVDAVKENTEVEATEERKINKDKEGEKVKAQVAAEQAEFKNTHDTETHETKTADKTASATSVHHHLHETIQPVIEKEHIVPELTHKIKPVHEVVKEQTIDHGVTTAKPISVNDFQGRLDGETVTKTKVDGVQTETHSEATGVVPK</sequence>
<feature type="region of interest" description="Disordered" evidence="1">
    <location>
        <begin position="1"/>
        <end position="72"/>
    </location>
</feature>
<feature type="compositionally biased region" description="Basic and acidic residues" evidence="1">
    <location>
        <begin position="17"/>
        <end position="34"/>
    </location>
</feature>
<dbReference type="GeneID" id="25415251"/>
<dbReference type="PANTHER" id="PTHR38703:SF1">
    <property type="entry name" value="ALLERGEN"/>
    <property type="match status" value="1"/>
</dbReference>
<feature type="region of interest" description="Disordered" evidence="1">
    <location>
        <begin position="156"/>
        <end position="176"/>
    </location>
</feature>
<evidence type="ECO:0008006" key="4">
    <source>
        <dbReference type="Google" id="ProtNLM"/>
    </source>
</evidence>